<sequence>MSNSKPLGYDSLKAVIPYMKMNVRYEMSCRLPFIRNLDRLLPARFDVVEFDVYQTRINDTTYRLGLVRQYPEGYEVPMTDKEVNDAGGRGMDMTEHGFNVLLHRHAITPGDIDIAPGQRIPHDGRVANANRVLFERHVRVYEKALTLRQQQGDDLSNTAQIGHDGFDDLLGHNLLAPDDREQRLLDYLLPFSAESIRMKLHDFRARLVPFQCRQFNTPLPFVPMIQLTISSPRGKEIYRHAYNMKLGEAMKELNTKLLGGRNGVHHIRYLILKQPVMIIRLPVGLRFAVGAVSIAGSAEMNLEALQPIVEESSFPLNMLRMTGSFLHPADYEHPKVRSARTLKIHNDSEVLDVLPILRSLQNQNVILKCHSSRLQEQQQVILVENWIDGDKEIGKSLSLELMGMLSVQNLRTQIMFRFMGSRDLANNVNMPMRNGNNLQVKFVPLNNRTTRLNRRVNWRVEMKVVPGAEDEEY</sequence>
<dbReference type="OrthoDB" id="5880734at2759"/>
<dbReference type="Proteomes" id="UP000008068">
    <property type="component" value="Unassembled WGS sequence"/>
</dbReference>
<keyword evidence="2" id="KW-1185">Reference proteome</keyword>
<dbReference type="InParanoid" id="G0PA35"/>
<dbReference type="PANTHER" id="PTHR31379:SF1">
    <property type="entry name" value="F-BOX C PROTEIN-RELATED"/>
    <property type="match status" value="1"/>
</dbReference>
<dbReference type="EMBL" id="GL380165">
    <property type="protein sequence ID" value="EGT48841.1"/>
    <property type="molecule type" value="Genomic_DNA"/>
</dbReference>
<dbReference type="eggNOG" id="ENOG502THZU">
    <property type="taxonomic scope" value="Eukaryota"/>
</dbReference>
<dbReference type="Pfam" id="PF12078">
    <property type="entry name" value="DUF3557"/>
    <property type="match status" value="1"/>
</dbReference>
<dbReference type="OMA" id="QTRINDT"/>
<gene>
    <name evidence="1" type="ORF">CAEBREN_16876</name>
</gene>
<accession>G0PA35</accession>
<dbReference type="AlphaFoldDB" id="G0PA35"/>
<dbReference type="PANTHER" id="PTHR31379">
    <property type="entry name" value="F-BOX C PROTEIN-RELATED-RELATED"/>
    <property type="match status" value="1"/>
</dbReference>
<evidence type="ECO:0000313" key="2">
    <source>
        <dbReference type="Proteomes" id="UP000008068"/>
    </source>
</evidence>
<organism evidence="2">
    <name type="scientific">Caenorhabditis brenneri</name>
    <name type="common">Nematode worm</name>
    <dbReference type="NCBI Taxonomy" id="135651"/>
    <lineage>
        <taxon>Eukaryota</taxon>
        <taxon>Metazoa</taxon>
        <taxon>Ecdysozoa</taxon>
        <taxon>Nematoda</taxon>
        <taxon>Chromadorea</taxon>
        <taxon>Rhabditida</taxon>
        <taxon>Rhabditina</taxon>
        <taxon>Rhabditomorpha</taxon>
        <taxon>Rhabditoidea</taxon>
        <taxon>Rhabditidae</taxon>
        <taxon>Peloderinae</taxon>
        <taxon>Caenorhabditis</taxon>
    </lineage>
</organism>
<dbReference type="InterPro" id="IPR021942">
    <property type="entry name" value="DUF3557"/>
</dbReference>
<dbReference type="FunCoup" id="G0PA35">
    <property type="interactions" value="390"/>
</dbReference>
<proteinExistence type="predicted"/>
<evidence type="ECO:0000313" key="1">
    <source>
        <dbReference type="EMBL" id="EGT48841.1"/>
    </source>
</evidence>
<reference evidence="2" key="1">
    <citation type="submission" date="2011-07" db="EMBL/GenBank/DDBJ databases">
        <authorList>
            <consortium name="Caenorhabditis brenneri Sequencing and Analysis Consortium"/>
            <person name="Wilson R.K."/>
        </authorList>
    </citation>
    <scope>NUCLEOTIDE SEQUENCE [LARGE SCALE GENOMIC DNA]</scope>
    <source>
        <strain evidence="2">PB2801</strain>
    </source>
</reference>
<dbReference type="HOGENOM" id="CLU_042576_0_1_1"/>
<name>G0PA35_CAEBE</name>
<protein>
    <submittedName>
        <fullName evidence="1">Uncharacterized protein</fullName>
    </submittedName>
</protein>